<gene>
    <name evidence="3" type="ORF">PR048_030180</name>
</gene>
<keyword evidence="4" id="KW-1185">Reference proteome</keyword>
<evidence type="ECO:0000256" key="2">
    <source>
        <dbReference type="SAM" id="SignalP"/>
    </source>
</evidence>
<feature type="region of interest" description="Disordered" evidence="1">
    <location>
        <begin position="124"/>
        <end position="143"/>
    </location>
</feature>
<feature type="region of interest" description="Disordered" evidence="1">
    <location>
        <begin position="190"/>
        <end position="210"/>
    </location>
</feature>
<sequence length="520" mass="57254">MAPRHRSQQPAALIAIFQLLGCCRFGVNCSQLWWLEDSAHIGQSVSSRSVWFVAASPSCLSCVRVFLYPLGVKTTPSALRESREVGYADVNLPNSFGARGPNPLDSSTLAAPGAVNYQRLVLKPSETISPPPPPRHKNPLADSRKREGLHGTVFAAVNCITGNCDKVKRREDIWTALNFEVSRADEASEWKGRGNGISPRKPADRRHRPARFPHAKKTVVTRSGIESGSPWWEASKLTAQPDYSTGEASKQKGRHTDLHYRSKSRVMAPTNVESGSAITMASDEVSSTRERIIALVDVTVPLRLARRFCFSVAGAGARGTACGTKENTTSLEASVAGCWFKCLSSPDVIPCSHFNNFLQDKHLATDSLSGRRARMAWIQWLDESSPESMLAETGERVHGMETIDQLRMRARFSLRKCIIDGDKAAPAHNVCSVIVTPLESRRATSCGYNSSHPVWHALYECLQDIHGDSSPFLLGPFHELSNGFWPRPTSPHPAIQFVPKMFYRVEASPIGGHCCRRTIA</sequence>
<feature type="chain" id="PRO_5046340496" evidence="2">
    <location>
        <begin position="30"/>
        <end position="520"/>
    </location>
</feature>
<evidence type="ECO:0000313" key="4">
    <source>
        <dbReference type="Proteomes" id="UP001159363"/>
    </source>
</evidence>
<dbReference type="EMBL" id="JARBHB010000014">
    <property type="protein sequence ID" value="KAJ8868641.1"/>
    <property type="molecule type" value="Genomic_DNA"/>
</dbReference>
<protein>
    <submittedName>
        <fullName evidence="3">Uncharacterized protein</fullName>
    </submittedName>
</protein>
<accession>A0ABQ9G872</accession>
<feature type="signal peptide" evidence="2">
    <location>
        <begin position="1"/>
        <end position="29"/>
    </location>
</feature>
<comment type="caution">
    <text evidence="3">The sequence shown here is derived from an EMBL/GenBank/DDBJ whole genome shotgun (WGS) entry which is preliminary data.</text>
</comment>
<reference evidence="3 4" key="1">
    <citation type="submission" date="2023-02" db="EMBL/GenBank/DDBJ databases">
        <title>LHISI_Scaffold_Assembly.</title>
        <authorList>
            <person name="Stuart O.P."/>
            <person name="Cleave R."/>
            <person name="Magrath M.J.L."/>
            <person name="Mikheyev A.S."/>
        </authorList>
    </citation>
    <scope>NUCLEOTIDE SEQUENCE [LARGE SCALE GENOMIC DNA]</scope>
    <source>
        <strain evidence="3">Daus_M_001</strain>
        <tissue evidence="3">Leg muscle</tissue>
    </source>
</reference>
<keyword evidence="2" id="KW-0732">Signal</keyword>
<organism evidence="3 4">
    <name type="scientific">Dryococelus australis</name>
    <dbReference type="NCBI Taxonomy" id="614101"/>
    <lineage>
        <taxon>Eukaryota</taxon>
        <taxon>Metazoa</taxon>
        <taxon>Ecdysozoa</taxon>
        <taxon>Arthropoda</taxon>
        <taxon>Hexapoda</taxon>
        <taxon>Insecta</taxon>
        <taxon>Pterygota</taxon>
        <taxon>Neoptera</taxon>
        <taxon>Polyneoptera</taxon>
        <taxon>Phasmatodea</taxon>
        <taxon>Verophasmatodea</taxon>
        <taxon>Anareolatae</taxon>
        <taxon>Phasmatidae</taxon>
        <taxon>Eurycanthinae</taxon>
        <taxon>Dryococelus</taxon>
    </lineage>
</organism>
<evidence type="ECO:0000256" key="1">
    <source>
        <dbReference type="SAM" id="MobiDB-lite"/>
    </source>
</evidence>
<name>A0ABQ9G872_9NEOP</name>
<proteinExistence type="predicted"/>
<evidence type="ECO:0000313" key="3">
    <source>
        <dbReference type="EMBL" id="KAJ8868641.1"/>
    </source>
</evidence>
<dbReference type="Proteomes" id="UP001159363">
    <property type="component" value="Chromosome 13"/>
</dbReference>